<feature type="compositionally biased region" description="Polar residues" evidence="8">
    <location>
        <begin position="184"/>
        <end position="194"/>
    </location>
</feature>
<dbReference type="InterPro" id="IPR036236">
    <property type="entry name" value="Znf_C2H2_sf"/>
</dbReference>
<evidence type="ECO:0000256" key="8">
    <source>
        <dbReference type="SAM" id="MobiDB-lite"/>
    </source>
</evidence>
<evidence type="ECO:0000256" key="3">
    <source>
        <dbReference type="ARBA" id="ARBA00022737"/>
    </source>
</evidence>
<dbReference type="SUPFAM" id="SSF57667">
    <property type="entry name" value="beta-beta-alpha zinc fingers"/>
    <property type="match status" value="2"/>
</dbReference>
<feature type="compositionally biased region" description="Polar residues" evidence="8">
    <location>
        <begin position="263"/>
        <end position="277"/>
    </location>
</feature>
<evidence type="ECO:0000256" key="5">
    <source>
        <dbReference type="ARBA" id="ARBA00022833"/>
    </source>
</evidence>
<dbReference type="STRING" id="113226.A0A139HDH3"/>
<dbReference type="GO" id="GO:0005634">
    <property type="term" value="C:nucleus"/>
    <property type="evidence" value="ECO:0007669"/>
    <property type="project" value="UniProtKB-SubCell"/>
</dbReference>
<feature type="region of interest" description="Disordered" evidence="8">
    <location>
        <begin position="86"/>
        <end position="194"/>
    </location>
</feature>
<organism evidence="10 11">
    <name type="scientific">Pseudocercospora musae</name>
    <dbReference type="NCBI Taxonomy" id="113226"/>
    <lineage>
        <taxon>Eukaryota</taxon>
        <taxon>Fungi</taxon>
        <taxon>Dikarya</taxon>
        <taxon>Ascomycota</taxon>
        <taxon>Pezizomycotina</taxon>
        <taxon>Dothideomycetes</taxon>
        <taxon>Dothideomycetidae</taxon>
        <taxon>Mycosphaerellales</taxon>
        <taxon>Mycosphaerellaceae</taxon>
        <taxon>Pseudocercospora</taxon>
    </lineage>
</organism>
<keyword evidence="6" id="KW-0539">Nucleus</keyword>
<feature type="compositionally biased region" description="Pro residues" evidence="8">
    <location>
        <begin position="151"/>
        <end position="161"/>
    </location>
</feature>
<feature type="compositionally biased region" description="Polar residues" evidence="8">
    <location>
        <begin position="728"/>
        <end position="742"/>
    </location>
</feature>
<feature type="region of interest" description="Disordered" evidence="8">
    <location>
        <begin position="253"/>
        <end position="277"/>
    </location>
</feature>
<feature type="compositionally biased region" description="Polar residues" evidence="8">
    <location>
        <begin position="655"/>
        <end position="664"/>
    </location>
</feature>
<dbReference type="Proteomes" id="UP000073492">
    <property type="component" value="Unassembled WGS sequence"/>
</dbReference>
<feature type="domain" description="C2H2-type" evidence="9">
    <location>
        <begin position="354"/>
        <end position="381"/>
    </location>
</feature>
<dbReference type="PROSITE" id="PS00028">
    <property type="entry name" value="ZINC_FINGER_C2H2_1"/>
    <property type="match status" value="2"/>
</dbReference>
<feature type="compositionally biased region" description="Polar residues" evidence="8">
    <location>
        <begin position="554"/>
        <end position="568"/>
    </location>
</feature>
<dbReference type="FunFam" id="3.30.160.60:FF:001666">
    <property type="entry name" value="MDS1 and EVI1 complex locus"/>
    <property type="match status" value="1"/>
</dbReference>
<dbReference type="AlphaFoldDB" id="A0A139HDH3"/>
<dbReference type="GO" id="GO:0045893">
    <property type="term" value="P:positive regulation of DNA-templated transcription"/>
    <property type="evidence" value="ECO:0007669"/>
    <property type="project" value="UniProtKB-ARBA"/>
</dbReference>
<reference evidence="10 11" key="1">
    <citation type="submission" date="2015-07" db="EMBL/GenBank/DDBJ databases">
        <title>Comparative genomics of the Sigatoka disease complex on banana suggests a link between parallel evolutionary changes in Pseudocercospora fijiensis and Pseudocercospora eumusae and increased virulence on the banana host.</title>
        <authorList>
            <person name="Chang T.-C."/>
            <person name="Salvucci A."/>
            <person name="Crous P.W."/>
            <person name="Stergiopoulos I."/>
        </authorList>
    </citation>
    <scope>NUCLEOTIDE SEQUENCE [LARGE SCALE GENOMIC DNA]</scope>
    <source>
        <strain evidence="10 11">CBS 116634</strain>
    </source>
</reference>
<dbReference type="OrthoDB" id="8117402at2759"/>
<evidence type="ECO:0000256" key="7">
    <source>
        <dbReference type="PROSITE-ProRule" id="PRU00042"/>
    </source>
</evidence>
<dbReference type="FunFam" id="3.30.160.60:FF:001732">
    <property type="entry name" value="Zgc:162936"/>
    <property type="match status" value="1"/>
</dbReference>
<evidence type="ECO:0000313" key="11">
    <source>
        <dbReference type="Proteomes" id="UP000073492"/>
    </source>
</evidence>
<dbReference type="EMBL" id="LFZO01000680">
    <property type="protein sequence ID" value="KXT00477.1"/>
    <property type="molecule type" value="Genomic_DNA"/>
</dbReference>
<evidence type="ECO:0000256" key="1">
    <source>
        <dbReference type="ARBA" id="ARBA00004123"/>
    </source>
</evidence>
<dbReference type="GO" id="GO:0008270">
    <property type="term" value="F:zinc ion binding"/>
    <property type="evidence" value="ECO:0007669"/>
    <property type="project" value="UniProtKB-KW"/>
</dbReference>
<feature type="domain" description="C2H2-type" evidence="9">
    <location>
        <begin position="382"/>
        <end position="409"/>
    </location>
</feature>
<evidence type="ECO:0000256" key="4">
    <source>
        <dbReference type="ARBA" id="ARBA00022771"/>
    </source>
</evidence>
<dbReference type="PROSITE" id="PS50157">
    <property type="entry name" value="ZINC_FINGER_C2H2_2"/>
    <property type="match status" value="3"/>
</dbReference>
<feature type="region of interest" description="Disordered" evidence="8">
    <location>
        <begin position="626"/>
        <end position="686"/>
    </location>
</feature>
<protein>
    <recommendedName>
        <fullName evidence="9">C2H2-type domain-containing protein</fullName>
    </recommendedName>
</protein>
<dbReference type="InterPro" id="IPR050331">
    <property type="entry name" value="Zinc_finger"/>
</dbReference>
<dbReference type="GO" id="GO:0043565">
    <property type="term" value="F:sequence-specific DNA binding"/>
    <property type="evidence" value="ECO:0007669"/>
    <property type="project" value="UniProtKB-ARBA"/>
</dbReference>
<feature type="compositionally biased region" description="Low complexity" evidence="8">
    <location>
        <begin position="665"/>
        <end position="680"/>
    </location>
</feature>
<dbReference type="PANTHER" id="PTHR16515">
    <property type="entry name" value="PR DOMAIN ZINC FINGER PROTEIN"/>
    <property type="match status" value="1"/>
</dbReference>
<feature type="region of interest" description="Disordered" evidence="8">
    <location>
        <begin position="426"/>
        <end position="612"/>
    </location>
</feature>
<dbReference type="InterPro" id="IPR013087">
    <property type="entry name" value="Znf_C2H2_type"/>
</dbReference>
<feature type="compositionally biased region" description="Basic and acidic residues" evidence="8">
    <location>
        <begin position="468"/>
        <end position="483"/>
    </location>
</feature>
<gene>
    <name evidence="10" type="ORF">AC579_658</name>
</gene>
<keyword evidence="4 7" id="KW-0863">Zinc-finger</keyword>
<keyword evidence="3" id="KW-0677">Repeat</keyword>
<evidence type="ECO:0000259" key="9">
    <source>
        <dbReference type="PROSITE" id="PS50157"/>
    </source>
</evidence>
<dbReference type="SMART" id="SM00355">
    <property type="entry name" value="ZnF_C2H2"/>
    <property type="match status" value="3"/>
</dbReference>
<feature type="domain" description="C2H2-type" evidence="9">
    <location>
        <begin position="410"/>
        <end position="440"/>
    </location>
</feature>
<dbReference type="GO" id="GO:0005694">
    <property type="term" value="C:chromosome"/>
    <property type="evidence" value="ECO:0007669"/>
    <property type="project" value="UniProtKB-ARBA"/>
</dbReference>
<feature type="region of interest" description="Disordered" evidence="8">
    <location>
        <begin position="307"/>
        <end position="353"/>
    </location>
</feature>
<dbReference type="Gene3D" id="3.30.160.60">
    <property type="entry name" value="Classic Zinc Finger"/>
    <property type="match status" value="3"/>
</dbReference>
<comment type="caution">
    <text evidence="10">The sequence shown here is derived from an EMBL/GenBank/DDBJ whole genome shotgun (WGS) entry which is preliminary data.</text>
</comment>
<name>A0A139HDH3_9PEZI</name>
<evidence type="ECO:0000256" key="2">
    <source>
        <dbReference type="ARBA" id="ARBA00022723"/>
    </source>
</evidence>
<evidence type="ECO:0000256" key="6">
    <source>
        <dbReference type="ARBA" id="ARBA00023242"/>
    </source>
</evidence>
<accession>A0A139HDH3</accession>
<feature type="compositionally biased region" description="Polar residues" evidence="8">
    <location>
        <begin position="497"/>
        <end position="515"/>
    </location>
</feature>
<keyword evidence="5" id="KW-0862">Zinc</keyword>
<sequence>MSTTCMRDDGDAPQQADDSLAHPGLLQHCANCTALHCTLPSRAAQLLHLCFFSVGCLTASEFATRPNVQPGATPHMAATTRATTPSTFAALERAPRTPTSISSGARAPAVTSAASGENPNLLRPHANAVDRATASLSPPKSDKAHQSPSPRSTPLPLPLPLPLTGAAAMAELKRRKQQQQNNQAGSRHTSPNPQVQAMQSLLGTGGMSRPDDAPAPNRMSEPFRKVAEKINVPENNAQPDSEQEVSPVSLASFGSTLEGAGGNNNAMTATSNDQTHAPGQFVAEPAQMTEGDYQHNNGTHLAVQDQDKHMSLSYPGPPPQSEQGQDGAGPSRSMTLPGFGQASPKSPAGPNKRHKCPYCATDFTRHHNLKSHLLTHSQEKPYVCQTCQARFRRLHDLKRHTKLHTGERPHTCDKCGRRFARGDALARHNKGPGGCAGRRASFGGDDEFGEGGEGMDGVEYQDDDDGTDEHGQRIGEPNRKRQQLETPQDPNRAVYRQHSSTYPPTPRQLQQQQAGSMGPPQVVHPGAGSVTSPRDMTGPQAYYGQGQVFGEPTMLTSSPKPLSPGQPQDQHRLSVGDGSVQLGRNRSTSLTTQFQQQHFGRGSGARTPPQANAQFPQGAPHINLPPIGTSQPQARGGMQAAATMPGGPVPPMDRQSFNPSAQHGSNAGSLSSHGRSSGSSMRDLAGQDPNDIWGYIRQLEQKFSRMQDEYELRISRLQEELISLRGQVNNLNGNTGSYSSDMGRQGPYP</sequence>
<keyword evidence="2" id="KW-0479">Metal-binding</keyword>
<dbReference type="PANTHER" id="PTHR16515:SF49">
    <property type="entry name" value="GASTRULA ZINC FINGER PROTEIN XLCGF49.1-LIKE-RELATED"/>
    <property type="match status" value="1"/>
</dbReference>
<feature type="region of interest" description="Disordered" evidence="8">
    <location>
        <begin position="728"/>
        <end position="749"/>
    </location>
</feature>
<comment type="subcellular location">
    <subcellularLocation>
        <location evidence="1">Nucleus</location>
    </subcellularLocation>
</comment>
<proteinExistence type="predicted"/>
<dbReference type="Pfam" id="PF00096">
    <property type="entry name" value="zf-C2H2"/>
    <property type="match status" value="1"/>
</dbReference>
<feature type="compositionally biased region" description="Polar residues" evidence="8">
    <location>
        <begin position="582"/>
        <end position="598"/>
    </location>
</feature>
<evidence type="ECO:0000313" key="10">
    <source>
        <dbReference type="EMBL" id="KXT00477.1"/>
    </source>
</evidence>
<keyword evidence="11" id="KW-1185">Reference proteome</keyword>